<protein>
    <submittedName>
        <fullName evidence="1">Uncharacterized protein</fullName>
    </submittedName>
</protein>
<reference evidence="1" key="3">
    <citation type="submission" date="2025-09" db="UniProtKB">
        <authorList>
            <consortium name="Ensembl"/>
        </authorList>
    </citation>
    <scope>IDENTIFICATION</scope>
</reference>
<dbReference type="AlphaFoldDB" id="A0A671U795"/>
<proteinExistence type="predicted"/>
<organism evidence="1 2">
    <name type="scientific">Sparus aurata</name>
    <name type="common">Gilthead sea bream</name>
    <dbReference type="NCBI Taxonomy" id="8175"/>
    <lineage>
        <taxon>Eukaryota</taxon>
        <taxon>Metazoa</taxon>
        <taxon>Chordata</taxon>
        <taxon>Craniata</taxon>
        <taxon>Vertebrata</taxon>
        <taxon>Euteleostomi</taxon>
        <taxon>Actinopterygii</taxon>
        <taxon>Neopterygii</taxon>
        <taxon>Teleostei</taxon>
        <taxon>Neoteleostei</taxon>
        <taxon>Acanthomorphata</taxon>
        <taxon>Eupercaria</taxon>
        <taxon>Spariformes</taxon>
        <taxon>Sparidae</taxon>
        <taxon>Sparus</taxon>
    </lineage>
</organism>
<dbReference type="GeneTree" id="ENSGT01140000284054"/>
<dbReference type="Proteomes" id="UP000472265">
    <property type="component" value="Chromosome 18"/>
</dbReference>
<dbReference type="InParanoid" id="A0A671U795"/>
<keyword evidence="2" id="KW-1185">Reference proteome</keyword>
<reference evidence="1" key="1">
    <citation type="submission" date="2021-04" db="EMBL/GenBank/DDBJ databases">
        <authorList>
            <consortium name="Wellcome Sanger Institute Data Sharing"/>
        </authorList>
    </citation>
    <scope>NUCLEOTIDE SEQUENCE [LARGE SCALE GENOMIC DNA]</scope>
</reference>
<dbReference type="Ensembl" id="ENSSAUT00010010256.1">
    <property type="protein sequence ID" value="ENSSAUP00010009622.1"/>
    <property type="gene ID" value="ENSSAUG00010004738.1"/>
</dbReference>
<evidence type="ECO:0000313" key="1">
    <source>
        <dbReference type="Ensembl" id="ENSSAUP00010009622.1"/>
    </source>
</evidence>
<accession>A0A671U795</accession>
<name>A0A671U795_SPAAU</name>
<sequence length="49" mass="5319">MSKTLTITTIVPDLAGVPPSIAVNVSRITDLTLSPLCVAREKYSFWLSL</sequence>
<evidence type="ECO:0000313" key="2">
    <source>
        <dbReference type="Proteomes" id="UP000472265"/>
    </source>
</evidence>
<reference evidence="1" key="2">
    <citation type="submission" date="2025-08" db="UniProtKB">
        <authorList>
            <consortium name="Ensembl"/>
        </authorList>
    </citation>
    <scope>IDENTIFICATION</scope>
</reference>